<dbReference type="GO" id="GO:0016020">
    <property type="term" value="C:membrane"/>
    <property type="evidence" value="ECO:0007669"/>
    <property type="project" value="TreeGrafter"/>
</dbReference>
<evidence type="ECO:0000259" key="2">
    <source>
        <dbReference type="SMART" id="SM00563"/>
    </source>
</evidence>
<evidence type="ECO:0000256" key="1">
    <source>
        <dbReference type="SAM" id="Phobius"/>
    </source>
</evidence>
<sequence>MGGFMEINNVDGGQRNNELKADPLSDVWNRVRKTIASFWDIYARVWHGYELHGVKNLPEGPGILVYYHGAIPIDYLYFLSRLFLWKRRLCLSVADHFVFRLPGLRLLLAVTGVIPGTREECLGALKNGYLVSISPGGVREALFSDESYQLVWGNRKGFAQVALEAKVPIIPMYTQNVREGYRMFKERRFFRQLYESTRLPFTPPYGGLPVKFRTYIGKPIPYDPNITAEELAEKGLLQVVLSFTKVKPKRQVCVYDKMMGKFMLGRTDNSRGSYSKFLVRDRSAIRSDEEMTGGNESCTAGPTSMSYLTCLTYILEEWTGVEDIGDYLSYVFYILWLLFPLVVVFVLPGVIVILFYVSILWLHIYKRKNEIKEAYSHDVWIGAREMLATIWDGHGRIWHGYELHGVENIPQGPGLVVFYHGATPVDYIYFSARLHVMKKRCCSVVADHFVFRLPGFRILLEVLGVIHGPKEACVRTLEKGHLLAIAPGGVREALFSDEMYTILWSDRKGFAQVAIDAKVPIIPMFTQNVREGFRTLGGIKILRSLYERTRLPVVPLYGGFPVKLRTFIGEPIPYEPNMTAEELAAKTKAAVQALIEKHQKIPGNIFRALMERFQTQKKDD</sequence>
<evidence type="ECO:0000313" key="3">
    <source>
        <dbReference type="EMBL" id="OWK63349.1"/>
    </source>
</evidence>
<feature type="domain" description="Phospholipid/glycerol acyltransferase" evidence="2">
    <location>
        <begin position="62"/>
        <end position="177"/>
    </location>
</feature>
<reference evidence="3 4" key="1">
    <citation type="submission" date="2017-05" db="EMBL/GenBank/DDBJ databases">
        <title>Genome of assembly of the Bengalese finch, Lonchura striata domestica.</title>
        <authorList>
            <person name="Colquitt B.M."/>
            <person name="Brainard M.S."/>
        </authorList>
    </citation>
    <scope>NUCLEOTIDE SEQUENCE [LARGE SCALE GENOMIC DNA]</scope>
    <source>
        <strain evidence="3">White83orange57</strain>
    </source>
</reference>
<dbReference type="STRING" id="299123.ENSLSDP00000020299"/>
<dbReference type="SMART" id="SM00563">
    <property type="entry name" value="PlsC"/>
    <property type="match status" value="2"/>
</dbReference>
<dbReference type="EMBL" id="MUZQ01000013">
    <property type="protein sequence ID" value="OWK63349.1"/>
    <property type="molecule type" value="Genomic_DNA"/>
</dbReference>
<dbReference type="Pfam" id="PF01553">
    <property type="entry name" value="Acyltransferase"/>
    <property type="match status" value="2"/>
</dbReference>
<keyword evidence="4" id="KW-1185">Reference proteome</keyword>
<keyword evidence="1 3" id="KW-0812">Transmembrane</keyword>
<dbReference type="AlphaFoldDB" id="A0A218VBL2"/>
<name>A0A218VBL2_9PASE</name>
<proteinExistence type="predicted"/>
<dbReference type="Proteomes" id="UP000197619">
    <property type="component" value="Unassembled WGS sequence"/>
</dbReference>
<feature type="transmembrane region" description="Helical" evidence="1">
    <location>
        <begin position="330"/>
        <end position="362"/>
    </location>
</feature>
<feature type="domain" description="Phospholipid/glycerol acyltransferase" evidence="2">
    <location>
        <begin position="414"/>
        <end position="529"/>
    </location>
</feature>
<keyword evidence="1" id="KW-0472">Membrane</keyword>
<dbReference type="GO" id="GO:0016746">
    <property type="term" value="F:acyltransferase activity"/>
    <property type="evidence" value="ECO:0007669"/>
    <property type="project" value="InterPro"/>
</dbReference>
<evidence type="ECO:0000313" key="4">
    <source>
        <dbReference type="Proteomes" id="UP000197619"/>
    </source>
</evidence>
<protein>
    <submittedName>
        <fullName evidence="3">Transmembrane protein 68</fullName>
    </submittedName>
</protein>
<dbReference type="PANTHER" id="PTHR22753">
    <property type="entry name" value="TRANSMEMBRANE PROTEIN 68"/>
    <property type="match status" value="1"/>
</dbReference>
<organism evidence="3 4">
    <name type="scientific">Lonchura striata</name>
    <name type="common">white-rumped munia</name>
    <dbReference type="NCBI Taxonomy" id="40157"/>
    <lineage>
        <taxon>Eukaryota</taxon>
        <taxon>Metazoa</taxon>
        <taxon>Chordata</taxon>
        <taxon>Craniata</taxon>
        <taxon>Vertebrata</taxon>
        <taxon>Euteleostomi</taxon>
        <taxon>Archelosauria</taxon>
        <taxon>Archosauria</taxon>
        <taxon>Dinosauria</taxon>
        <taxon>Saurischia</taxon>
        <taxon>Theropoda</taxon>
        <taxon>Coelurosauria</taxon>
        <taxon>Aves</taxon>
        <taxon>Neognathae</taxon>
        <taxon>Neoaves</taxon>
        <taxon>Telluraves</taxon>
        <taxon>Australaves</taxon>
        <taxon>Passeriformes</taxon>
        <taxon>Passeroidea</taxon>
        <taxon>Estrildidae</taxon>
        <taxon>Estrildinae</taxon>
        <taxon>Lonchura</taxon>
    </lineage>
</organism>
<dbReference type="CDD" id="cd07987">
    <property type="entry name" value="LPLAT_MGAT-like"/>
    <property type="match status" value="2"/>
</dbReference>
<accession>A0A218VBL2</accession>
<dbReference type="SUPFAM" id="SSF69593">
    <property type="entry name" value="Glycerol-3-phosphate (1)-acyltransferase"/>
    <property type="match status" value="2"/>
</dbReference>
<dbReference type="InterPro" id="IPR002123">
    <property type="entry name" value="Plipid/glycerol_acylTrfase"/>
</dbReference>
<keyword evidence="1" id="KW-1133">Transmembrane helix</keyword>
<gene>
    <name evidence="3" type="primary">TMEM68</name>
    <name evidence="3" type="ORF">RLOC_00005544</name>
</gene>
<dbReference type="PANTHER" id="PTHR22753:SF23">
    <property type="entry name" value="TRANSMEMBRANE PROTEIN 68"/>
    <property type="match status" value="1"/>
</dbReference>
<comment type="caution">
    <text evidence="3">The sequence shown here is derived from an EMBL/GenBank/DDBJ whole genome shotgun (WGS) entry which is preliminary data.</text>
</comment>